<dbReference type="AlphaFoldDB" id="A0A951PRN8"/>
<sequence length="131" mass="13862">MLRRSLVVLGIGAVVVGFAPVTLAQTATPSRANDNSVTLSGESLQIESRTISDFQNFFDDGTPQVTQPNSATSIGRLTRSQSSLSIGEDLGINEQVDVVVGDTLNGSTSPATFRAGELDNERVRVQLQLGQ</sequence>
<organism evidence="2 3">
    <name type="scientific">Symplocastrum torsivum CPER-KK1</name>
    <dbReference type="NCBI Taxonomy" id="450513"/>
    <lineage>
        <taxon>Bacteria</taxon>
        <taxon>Bacillati</taxon>
        <taxon>Cyanobacteriota</taxon>
        <taxon>Cyanophyceae</taxon>
        <taxon>Oscillatoriophycideae</taxon>
        <taxon>Oscillatoriales</taxon>
        <taxon>Microcoleaceae</taxon>
        <taxon>Symplocastrum</taxon>
    </lineage>
</organism>
<keyword evidence="1" id="KW-0732">Signal</keyword>
<accession>A0A951PRN8</accession>
<gene>
    <name evidence="2" type="ORF">KME25_24630</name>
</gene>
<dbReference type="EMBL" id="JAHHIF010000044">
    <property type="protein sequence ID" value="MBW4547599.1"/>
    <property type="molecule type" value="Genomic_DNA"/>
</dbReference>
<evidence type="ECO:0008006" key="4">
    <source>
        <dbReference type="Google" id="ProtNLM"/>
    </source>
</evidence>
<evidence type="ECO:0000313" key="3">
    <source>
        <dbReference type="Proteomes" id="UP000753908"/>
    </source>
</evidence>
<comment type="caution">
    <text evidence="2">The sequence shown here is derived from an EMBL/GenBank/DDBJ whole genome shotgun (WGS) entry which is preliminary data.</text>
</comment>
<proteinExistence type="predicted"/>
<dbReference type="Proteomes" id="UP000753908">
    <property type="component" value="Unassembled WGS sequence"/>
</dbReference>
<reference evidence="2" key="2">
    <citation type="journal article" date="2022" name="Microbiol. Resour. Announc.">
        <title>Metagenome Sequencing to Explore Phylogenomics of Terrestrial Cyanobacteria.</title>
        <authorList>
            <person name="Ward R.D."/>
            <person name="Stajich J.E."/>
            <person name="Johansen J.R."/>
            <person name="Huntemann M."/>
            <person name="Clum A."/>
            <person name="Foster B."/>
            <person name="Foster B."/>
            <person name="Roux S."/>
            <person name="Palaniappan K."/>
            <person name="Varghese N."/>
            <person name="Mukherjee S."/>
            <person name="Reddy T.B.K."/>
            <person name="Daum C."/>
            <person name="Copeland A."/>
            <person name="Chen I.A."/>
            <person name="Ivanova N.N."/>
            <person name="Kyrpides N.C."/>
            <person name="Shapiro N."/>
            <person name="Eloe-Fadrosh E.A."/>
            <person name="Pietrasiak N."/>
        </authorList>
    </citation>
    <scope>NUCLEOTIDE SEQUENCE</scope>
    <source>
        <strain evidence="2">CPER-KK1</strain>
    </source>
</reference>
<feature type="signal peptide" evidence="1">
    <location>
        <begin position="1"/>
        <end position="24"/>
    </location>
</feature>
<evidence type="ECO:0000256" key="1">
    <source>
        <dbReference type="SAM" id="SignalP"/>
    </source>
</evidence>
<evidence type="ECO:0000313" key="2">
    <source>
        <dbReference type="EMBL" id="MBW4547599.1"/>
    </source>
</evidence>
<protein>
    <recommendedName>
        <fullName evidence="4">TonB-dependent receptor</fullName>
    </recommendedName>
</protein>
<reference evidence="2" key="1">
    <citation type="submission" date="2021-05" db="EMBL/GenBank/DDBJ databases">
        <authorList>
            <person name="Pietrasiak N."/>
            <person name="Ward R."/>
            <person name="Stajich J.E."/>
            <person name="Kurbessoian T."/>
        </authorList>
    </citation>
    <scope>NUCLEOTIDE SEQUENCE</scope>
    <source>
        <strain evidence="2">CPER-KK1</strain>
    </source>
</reference>
<name>A0A951PRN8_9CYAN</name>
<feature type="chain" id="PRO_5038041291" description="TonB-dependent receptor" evidence="1">
    <location>
        <begin position="25"/>
        <end position="131"/>
    </location>
</feature>